<dbReference type="Ensembl" id="ENSLACT00000016308.1">
    <property type="protein sequence ID" value="ENSLACP00000016196.1"/>
    <property type="gene ID" value="ENSLACG00000014267.1"/>
</dbReference>
<dbReference type="GeneTree" id="ENSGT00940000154356"/>
<dbReference type="SMART" id="SM00597">
    <property type="entry name" value="ZnF_TTF"/>
    <property type="match status" value="1"/>
</dbReference>
<dbReference type="AlphaFoldDB" id="H3B2S5"/>
<evidence type="ECO:0000259" key="1">
    <source>
        <dbReference type="SMART" id="SM00597"/>
    </source>
</evidence>
<sequence length="448" mass="51840">SSVFYRKITNGEVVPRIWLIFSKKTNKVFCSICRMFSKVHDHDQFSTGYNDWKNASARLSAHENSQHHRQSLLFWISRNGNYLGILELLAQYDAFLAKHMEKYKDVGCGKISYLSSTICDEFIKIILSGMSTLVVSSHKGESLAECIFHFLSENEIDIDNCRSQSYDNASNMSGKYKGVQSYIEKGDILERMNKVNEFFQSNGLILKTVTKHMDSLCEFVKVVRKDFDTYEKDALRLAKLLRYKSDGEISYRRTSGRKIKREPQFDEEGEVHHHFSPREKFKTQTFIAVCDSLITEISKRTEAYRCTMNNFEFIFHYEEDNVSKKRAAAAKLMQKYSNGLKKELENEIIHFHEHVKQTVNDASNVIEAMKTILSSGCFPNVAIALRIYLSMPCTVCEGERSFSKLTRIKDENRTTVGEERLNALSIIAIEWDLARKMDFSNLIREFTS</sequence>
<accession>H3B2S5</accession>
<dbReference type="GO" id="GO:0046983">
    <property type="term" value="F:protein dimerization activity"/>
    <property type="evidence" value="ECO:0007669"/>
    <property type="project" value="InterPro"/>
</dbReference>
<evidence type="ECO:0000313" key="2">
    <source>
        <dbReference type="Ensembl" id="ENSLACP00000016196.1"/>
    </source>
</evidence>
<dbReference type="InterPro" id="IPR012337">
    <property type="entry name" value="RNaseH-like_sf"/>
</dbReference>
<reference evidence="2" key="2">
    <citation type="submission" date="2025-08" db="UniProtKB">
        <authorList>
            <consortium name="Ensembl"/>
        </authorList>
    </citation>
    <scope>IDENTIFICATION</scope>
</reference>
<reference evidence="3" key="1">
    <citation type="submission" date="2011-08" db="EMBL/GenBank/DDBJ databases">
        <title>The draft genome of Latimeria chalumnae.</title>
        <authorList>
            <person name="Di Palma F."/>
            <person name="Alfoldi J."/>
            <person name="Johnson J."/>
            <person name="Berlin A."/>
            <person name="Gnerre S."/>
            <person name="Jaffe D."/>
            <person name="MacCallum I."/>
            <person name="Young S."/>
            <person name="Walker B.J."/>
            <person name="Lander E."/>
            <person name="Lindblad-Toh K."/>
        </authorList>
    </citation>
    <scope>NUCLEOTIDE SEQUENCE [LARGE SCALE GENOMIC DNA]</scope>
    <source>
        <strain evidence="3">Wild caught</strain>
    </source>
</reference>
<proteinExistence type="predicted"/>
<dbReference type="SUPFAM" id="SSF53098">
    <property type="entry name" value="Ribonuclease H-like"/>
    <property type="match status" value="1"/>
</dbReference>
<dbReference type="eggNOG" id="ENOG502QV0C">
    <property type="taxonomic scope" value="Eukaryota"/>
</dbReference>
<evidence type="ECO:0000313" key="3">
    <source>
        <dbReference type="Proteomes" id="UP000008672"/>
    </source>
</evidence>
<dbReference type="OMA" id="HEGSENH"/>
<dbReference type="HOGENOM" id="CLU_006175_4_3_1"/>
<name>H3B2S5_LATCH</name>
<reference evidence="2" key="3">
    <citation type="submission" date="2025-09" db="UniProtKB">
        <authorList>
            <consortium name="Ensembl"/>
        </authorList>
    </citation>
    <scope>IDENTIFICATION</scope>
</reference>
<dbReference type="PANTHER" id="PTHR45749">
    <property type="match status" value="1"/>
</dbReference>
<dbReference type="InParanoid" id="H3B2S5"/>
<feature type="domain" description="TTF-type" evidence="1">
    <location>
        <begin position="4"/>
        <end position="87"/>
    </location>
</feature>
<dbReference type="PANTHER" id="PTHR45749:SF21">
    <property type="entry name" value="DUF4371 DOMAIN-CONTAINING PROTEIN"/>
    <property type="match status" value="1"/>
</dbReference>
<organism evidence="2 3">
    <name type="scientific">Latimeria chalumnae</name>
    <name type="common">Coelacanth</name>
    <dbReference type="NCBI Taxonomy" id="7897"/>
    <lineage>
        <taxon>Eukaryota</taxon>
        <taxon>Metazoa</taxon>
        <taxon>Chordata</taxon>
        <taxon>Craniata</taxon>
        <taxon>Vertebrata</taxon>
        <taxon>Euteleostomi</taxon>
        <taxon>Coelacanthiformes</taxon>
        <taxon>Coelacanthidae</taxon>
        <taxon>Latimeria</taxon>
    </lineage>
</organism>
<dbReference type="InterPro" id="IPR006580">
    <property type="entry name" value="Znf_TTF"/>
</dbReference>
<dbReference type="Proteomes" id="UP000008672">
    <property type="component" value="Unassembled WGS sequence"/>
</dbReference>
<dbReference type="InterPro" id="IPR008906">
    <property type="entry name" value="HATC_C_dom"/>
</dbReference>
<dbReference type="Pfam" id="PF05699">
    <property type="entry name" value="Dimer_Tnp_hAT"/>
    <property type="match status" value="1"/>
</dbReference>
<protein>
    <recommendedName>
        <fullName evidence="1">TTF-type domain-containing protein</fullName>
    </recommendedName>
</protein>
<keyword evidence="3" id="KW-1185">Reference proteome</keyword>
<dbReference type="EMBL" id="AFYH01111097">
    <property type="status" value="NOT_ANNOTATED_CDS"/>
    <property type="molecule type" value="Genomic_DNA"/>
</dbReference>
<dbReference type="STRING" id="7897.ENSLACP00000016196"/>